<dbReference type="EMBL" id="CP048711">
    <property type="protein sequence ID" value="QIB65980.1"/>
    <property type="molecule type" value="Genomic_DNA"/>
</dbReference>
<dbReference type="KEGG" id="kim:G3T16_11670"/>
<organism evidence="2 3">
    <name type="scientific">Kineobactrum salinum</name>
    <dbReference type="NCBI Taxonomy" id="2708301"/>
    <lineage>
        <taxon>Bacteria</taxon>
        <taxon>Pseudomonadati</taxon>
        <taxon>Pseudomonadota</taxon>
        <taxon>Gammaproteobacteria</taxon>
        <taxon>Cellvibrionales</taxon>
        <taxon>Halieaceae</taxon>
        <taxon>Kineobactrum</taxon>
    </lineage>
</organism>
<keyword evidence="3" id="KW-1185">Reference proteome</keyword>
<dbReference type="RefSeq" id="WP_163495417.1">
    <property type="nucleotide sequence ID" value="NZ_CP048711.1"/>
</dbReference>
<protein>
    <submittedName>
        <fullName evidence="2">Uncharacterized protein</fullName>
    </submittedName>
</protein>
<proteinExistence type="predicted"/>
<reference evidence="2 3" key="1">
    <citation type="submission" date="2020-02" db="EMBL/GenBank/DDBJ databases">
        <title>Genome sequencing for Kineobactrum sp. M2.</title>
        <authorList>
            <person name="Park S.-J."/>
        </authorList>
    </citation>
    <scope>NUCLEOTIDE SEQUENCE [LARGE SCALE GENOMIC DNA]</scope>
    <source>
        <strain evidence="2 3">M2</strain>
    </source>
</reference>
<evidence type="ECO:0000313" key="2">
    <source>
        <dbReference type="EMBL" id="QIB65980.1"/>
    </source>
</evidence>
<name>A0A6C0U1J5_9GAMM</name>
<accession>A0A6C0U1J5</accession>
<evidence type="ECO:0000256" key="1">
    <source>
        <dbReference type="SAM" id="Phobius"/>
    </source>
</evidence>
<dbReference type="PROSITE" id="PS51318">
    <property type="entry name" value="TAT"/>
    <property type="match status" value="1"/>
</dbReference>
<dbReference type="AlphaFoldDB" id="A0A6C0U1J5"/>
<dbReference type="InterPro" id="IPR006311">
    <property type="entry name" value="TAT_signal"/>
</dbReference>
<keyword evidence="1" id="KW-0812">Transmembrane</keyword>
<keyword evidence="1" id="KW-1133">Transmembrane helix</keyword>
<dbReference type="Proteomes" id="UP000477680">
    <property type="component" value="Chromosome"/>
</dbReference>
<gene>
    <name evidence="2" type="ORF">G3T16_11670</name>
</gene>
<sequence>MSQISNRDFLKALATALLALVISAAVLIPAYLALFTTLHPEFADSQERSAKPATINGAQFRPVVFGDGGIEGSSAVISQLAEGKPADQAVLLHQRRFSAADYPFLRHHIEGWHPGLRVMLFWRRADDPQTNHYSELDYTGEGAGYFNLLRSEEWRGQIVELAVGFFGELRGSR</sequence>
<keyword evidence="1" id="KW-0472">Membrane</keyword>
<feature type="transmembrane region" description="Helical" evidence="1">
    <location>
        <begin position="12"/>
        <end position="34"/>
    </location>
</feature>
<evidence type="ECO:0000313" key="3">
    <source>
        <dbReference type="Proteomes" id="UP000477680"/>
    </source>
</evidence>